<keyword evidence="3" id="KW-0540">Nuclease</keyword>
<dbReference type="FunFam" id="3.10.20.370:FF:000001">
    <property type="entry name" value="Retrovirus-related Pol polyprotein from transposon 17.6-like protein"/>
    <property type="match status" value="1"/>
</dbReference>
<dbReference type="CDD" id="cd05481">
    <property type="entry name" value="retropepsin_like_LTR_1"/>
    <property type="match status" value="1"/>
</dbReference>
<dbReference type="AlphaFoldDB" id="A0AAD9PTA8"/>
<dbReference type="PANTHER" id="PTHR37984">
    <property type="entry name" value="PROTEIN CBG26694"/>
    <property type="match status" value="1"/>
</dbReference>
<keyword evidence="5" id="KW-0378">Hydrolase</keyword>
<dbReference type="InterPro" id="IPR050951">
    <property type="entry name" value="Retrovirus_Pol_polyprotein"/>
</dbReference>
<dbReference type="InterPro" id="IPR043502">
    <property type="entry name" value="DNA/RNA_pol_sf"/>
</dbReference>
<dbReference type="InterPro" id="IPR000477">
    <property type="entry name" value="RT_dom"/>
</dbReference>
<evidence type="ECO:0000256" key="4">
    <source>
        <dbReference type="ARBA" id="ARBA00022759"/>
    </source>
</evidence>
<dbReference type="FunFam" id="3.30.70.270:FF:000026">
    <property type="entry name" value="Transposon Ty3-G Gag-Pol polyprotein"/>
    <property type="match status" value="1"/>
</dbReference>
<dbReference type="CDD" id="cd09274">
    <property type="entry name" value="RNase_HI_RT_Ty3"/>
    <property type="match status" value="1"/>
</dbReference>
<dbReference type="InterPro" id="IPR041373">
    <property type="entry name" value="RT_RNaseH"/>
</dbReference>
<dbReference type="GO" id="GO:0004519">
    <property type="term" value="F:endonuclease activity"/>
    <property type="evidence" value="ECO:0007669"/>
    <property type="project" value="UniProtKB-KW"/>
</dbReference>
<evidence type="ECO:0000256" key="3">
    <source>
        <dbReference type="ARBA" id="ARBA00022722"/>
    </source>
</evidence>
<reference evidence="8" key="1">
    <citation type="journal article" date="2023" name="G3 (Bethesda)">
        <title>Whole genome assembly and annotation of the endangered Caribbean coral Acropora cervicornis.</title>
        <authorList>
            <person name="Selwyn J.D."/>
            <person name="Vollmer S.V."/>
        </authorList>
    </citation>
    <scope>NUCLEOTIDE SEQUENCE</scope>
    <source>
        <strain evidence="8">K2</strain>
    </source>
</reference>
<evidence type="ECO:0000256" key="6">
    <source>
        <dbReference type="ARBA" id="ARBA00022918"/>
    </source>
</evidence>
<organism evidence="8 9">
    <name type="scientific">Acropora cervicornis</name>
    <name type="common">Staghorn coral</name>
    <dbReference type="NCBI Taxonomy" id="6130"/>
    <lineage>
        <taxon>Eukaryota</taxon>
        <taxon>Metazoa</taxon>
        <taxon>Cnidaria</taxon>
        <taxon>Anthozoa</taxon>
        <taxon>Hexacorallia</taxon>
        <taxon>Scleractinia</taxon>
        <taxon>Astrocoeniina</taxon>
        <taxon>Acroporidae</taxon>
        <taxon>Acropora</taxon>
    </lineage>
</organism>
<dbReference type="Pfam" id="PF17917">
    <property type="entry name" value="RT_RNaseH"/>
    <property type="match status" value="1"/>
</dbReference>
<proteinExistence type="predicted"/>
<keyword evidence="4" id="KW-0255">Endonuclease</keyword>
<dbReference type="Pfam" id="PF00078">
    <property type="entry name" value="RVT_1"/>
    <property type="match status" value="1"/>
</dbReference>
<dbReference type="Proteomes" id="UP001249851">
    <property type="component" value="Unassembled WGS sequence"/>
</dbReference>
<dbReference type="EMBL" id="JARQWQ010000141">
    <property type="protein sequence ID" value="KAK2548678.1"/>
    <property type="molecule type" value="Genomic_DNA"/>
</dbReference>
<dbReference type="SUPFAM" id="SSF56672">
    <property type="entry name" value="DNA/RNA polymerases"/>
    <property type="match status" value="1"/>
</dbReference>
<dbReference type="PROSITE" id="PS50878">
    <property type="entry name" value="RT_POL"/>
    <property type="match status" value="1"/>
</dbReference>
<dbReference type="PANTHER" id="PTHR37984:SF8">
    <property type="entry name" value="CCHC-TYPE DOMAIN-CONTAINING PROTEIN"/>
    <property type="match status" value="1"/>
</dbReference>
<protein>
    <submittedName>
        <fullName evidence="8">Retrovirus-related Pol polyprotein from transposon 17.6</fullName>
    </submittedName>
</protein>
<reference evidence="8" key="2">
    <citation type="journal article" date="2023" name="Science">
        <title>Genomic signatures of disease resistance in endangered staghorn corals.</title>
        <authorList>
            <person name="Vollmer S.V."/>
            <person name="Selwyn J.D."/>
            <person name="Despard B.A."/>
            <person name="Roesel C.L."/>
        </authorList>
    </citation>
    <scope>NUCLEOTIDE SEQUENCE</scope>
    <source>
        <strain evidence="8">K2</strain>
    </source>
</reference>
<keyword evidence="2" id="KW-0548">Nucleotidyltransferase</keyword>
<dbReference type="InterPro" id="IPR043128">
    <property type="entry name" value="Rev_trsase/Diguanyl_cyclase"/>
</dbReference>
<keyword evidence="9" id="KW-1185">Reference proteome</keyword>
<feature type="domain" description="Reverse transcriptase" evidence="7">
    <location>
        <begin position="441"/>
        <end position="659"/>
    </location>
</feature>
<evidence type="ECO:0000313" key="9">
    <source>
        <dbReference type="Proteomes" id="UP001249851"/>
    </source>
</evidence>
<gene>
    <name evidence="8" type="ORF">P5673_031121</name>
</gene>
<dbReference type="GO" id="GO:0016787">
    <property type="term" value="F:hydrolase activity"/>
    <property type="evidence" value="ECO:0007669"/>
    <property type="project" value="UniProtKB-KW"/>
</dbReference>
<keyword evidence="6" id="KW-0695">RNA-directed DNA polymerase</keyword>
<sequence>MAFLHLLPALHSLEINDVAEKWSEWKEMWEYYSVASKVNKEEGDVQVAALLTAIGPEARKVFKTWNLSATERKDIKGVIERFDNYCNPRKNIPFERYLFNSRQQEPGESFDRYVTVLRQIADKCASDAITPDDLLRDRIIFGIADNKVRETLLREPELNLAKTLDICRASEMSQAQIKAVREFNPPNVHLLKENKKSSEGQPSPANQLRYPCRFCGRRHESKREACPAWGKQCVKCVFKVSANQSSDSSLVTLKVPSGNFIRFEIDTGARCNVLPVRIYKKATDDCDLKRVTPAKSSIISYDGGNIPVLRTVKIQVWRGSFTCLLLCRLVESRRCRPILGKSACEGMGVVEIKDSDVIWRPRTSGGQVFSVEDVMSSSKPLIKEQVIEMFPDVFDEGLGLLEGEYHIRLNDSTKPVQHAPRRGQVALRNKIKEILEELHSAKVIQPVSKPTPWISSMLAVPKKNGKIRICLDPKDLNKAILRENYPIPTIEDIASRLHGAKVFCVLDAKNGFWHVKLDEESSYLTTFHTPFGRYRWCRMPFGVSSAPEVFQRRVHELIEGLSGTEVVADDFIVAGFGDTLEEAFRDHNKNLVAFLRRCSARGVKLAVEKLQLCLEEIPLIGHYATKSGLEIHPEKVRAVLEMPRPTDVKSLLRFNGTVQYLAKFLPGLSDMAHPLRQLTRKEAKWVWPETQEKAWSDIKTATSRAPVLRFYSLQDEVTLQCDASDTGLGAVLLQLQQPVSFASRALTQTETRYAQIEKELLAIVFACEKFDKYIFGRDIVNVETDHKPLEEIFKKSLCDAPARLQRMLLRLQRYNLKVRYKKGPLMLIADTLSRAYLRDTLPSEEVKSLEVVDHSENLRVSPSRLAQIEQESVQDPVCTNLRQVILEGWPGSIHECDPVLRPFFQFRDALIVQGNLVFICDDK</sequence>
<dbReference type="Gene3D" id="3.30.70.270">
    <property type="match status" value="2"/>
</dbReference>
<evidence type="ECO:0000256" key="1">
    <source>
        <dbReference type="ARBA" id="ARBA00022679"/>
    </source>
</evidence>
<keyword evidence="1" id="KW-0808">Transferase</keyword>
<evidence type="ECO:0000256" key="2">
    <source>
        <dbReference type="ARBA" id="ARBA00022695"/>
    </source>
</evidence>
<evidence type="ECO:0000256" key="5">
    <source>
        <dbReference type="ARBA" id="ARBA00022801"/>
    </source>
</evidence>
<accession>A0AAD9PTA8</accession>
<dbReference type="GO" id="GO:0003964">
    <property type="term" value="F:RNA-directed DNA polymerase activity"/>
    <property type="evidence" value="ECO:0007669"/>
    <property type="project" value="UniProtKB-KW"/>
</dbReference>
<comment type="caution">
    <text evidence="8">The sequence shown here is derived from an EMBL/GenBank/DDBJ whole genome shotgun (WGS) entry which is preliminary data.</text>
</comment>
<dbReference type="Gene3D" id="3.10.10.10">
    <property type="entry name" value="HIV Type 1 Reverse Transcriptase, subunit A, domain 1"/>
    <property type="match status" value="1"/>
</dbReference>
<dbReference type="CDD" id="cd01647">
    <property type="entry name" value="RT_LTR"/>
    <property type="match status" value="1"/>
</dbReference>
<name>A0AAD9PTA8_ACRCE</name>
<evidence type="ECO:0000259" key="7">
    <source>
        <dbReference type="PROSITE" id="PS50878"/>
    </source>
</evidence>
<evidence type="ECO:0000313" key="8">
    <source>
        <dbReference type="EMBL" id="KAK2548678.1"/>
    </source>
</evidence>
<dbReference type="Gene3D" id="3.10.20.370">
    <property type="match status" value="1"/>
</dbReference>